<dbReference type="AlphaFoldDB" id="A0A8J3S5G9"/>
<dbReference type="Gene3D" id="3.40.50.10470">
    <property type="entry name" value="Translation initiation factor eif-2b, domain 2"/>
    <property type="match status" value="1"/>
</dbReference>
<dbReference type="Gene3D" id="1.20.120.420">
    <property type="entry name" value="translation initiation factor eif-2b, domain 1"/>
    <property type="match status" value="1"/>
</dbReference>
<dbReference type="Proteomes" id="UP000655044">
    <property type="component" value="Unassembled WGS sequence"/>
</dbReference>
<dbReference type="InterPro" id="IPR000649">
    <property type="entry name" value="IF-2B-related"/>
</dbReference>
<evidence type="ECO:0000313" key="3">
    <source>
        <dbReference type="EMBL" id="GIH83893.1"/>
    </source>
</evidence>
<gene>
    <name evidence="3" type="primary">mtnA</name>
    <name evidence="3" type="ORF">Pro02_23010</name>
</gene>
<proteinExistence type="inferred from homology"/>
<dbReference type="InterPro" id="IPR037171">
    <property type="entry name" value="NagB/RpiA_transferase-like"/>
</dbReference>
<feature type="region of interest" description="Disordered" evidence="2">
    <location>
        <begin position="110"/>
        <end position="135"/>
    </location>
</feature>
<comment type="caution">
    <text evidence="3">The sequence shown here is derived from an EMBL/GenBank/DDBJ whole genome shotgun (WGS) entry which is preliminary data.</text>
</comment>
<dbReference type="InterPro" id="IPR042529">
    <property type="entry name" value="IF_2B-like_C"/>
</dbReference>
<dbReference type="GO" id="GO:0046523">
    <property type="term" value="F:S-methyl-5-thioribose-1-phosphate isomerase activity"/>
    <property type="evidence" value="ECO:0007669"/>
    <property type="project" value="TreeGrafter"/>
</dbReference>
<organism evidence="3 4">
    <name type="scientific">Planobispora rosea</name>
    <dbReference type="NCBI Taxonomy" id="35762"/>
    <lineage>
        <taxon>Bacteria</taxon>
        <taxon>Bacillati</taxon>
        <taxon>Actinomycetota</taxon>
        <taxon>Actinomycetes</taxon>
        <taxon>Streptosporangiales</taxon>
        <taxon>Streptosporangiaceae</taxon>
        <taxon>Planobispora</taxon>
    </lineage>
</organism>
<name>A0A8J3S5G9_PLARO</name>
<dbReference type="PANTHER" id="PTHR43475:SF1">
    <property type="entry name" value="METHYLTHIORIBOSE-1-PHOSPHATE ISOMERASE"/>
    <property type="match status" value="1"/>
</dbReference>
<dbReference type="EMBL" id="BOOI01000018">
    <property type="protein sequence ID" value="GIH83893.1"/>
    <property type="molecule type" value="Genomic_DNA"/>
</dbReference>
<dbReference type="InterPro" id="IPR027363">
    <property type="entry name" value="M1Pi_N"/>
</dbReference>
<dbReference type="SUPFAM" id="SSF100950">
    <property type="entry name" value="NagB/RpiA/CoA transferase-like"/>
    <property type="match status" value="1"/>
</dbReference>
<dbReference type="Pfam" id="PF01008">
    <property type="entry name" value="IF-2B"/>
    <property type="match status" value="1"/>
</dbReference>
<sequence>MGEPVLAESVRYADDGAVEILDRRVYPFEVSWVRCATSEDVAVAIERMVTQSTGPLFAATAGMVLGAREARGDGPQEAAARLRAVGRRLVATRPTNNHIRDAVHAVLSATVGTGGDPGEGPGHDHARLGGDDRPRLTGDGRARLAGDELVAAVEAAARAHEDVYHARNAVLGEHAASLLGDGTRVLTHCWADAFLIAVVRAAQAAGKRLEFVCTETRPYLQGARLTAAALVEMGYRPTLITDGMVAAVLADGLADVALTAADRVTLDGHVINKVGTLGVALAARAFDVPFYVLIDAPDPQTPTAADVVIERRDGDEVLHALGRRTAAEGVTGYYPAFDVTPPHLVTRIVTGSGIHRPDALT</sequence>
<evidence type="ECO:0000256" key="1">
    <source>
        <dbReference type="RuleBase" id="RU003814"/>
    </source>
</evidence>
<dbReference type="PANTHER" id="PTHR43475">
    <property type="entry name" value="METHYLTHIORIBOSE-1-PHOSPHATE ISOMERASE"/>
    <property type="match status" value="1"/>
</dbReference>
<evidence type="ECO:0000256" key="2">
    <source>
        <dbReference type="SAM" id="MobiDB-lite"/>
    </source>
</evidence>
<protein>
    <submittedName>
        <fullName evidence="3">Methylthioribose-1-phosphate isomerase</fullName>
    </submittedName>
</protein>
<dbReference type="GO" id="GO:0019509">
    <property type="term" value="P:L-methionine salvage from methylthioadenosine"/>
    <property type="evidence" value="ECO:0007669"/>
    <property type="project" value="TreeGrafter"/>
</dbReference>
<keyword evidence="4" id="KW-1185">Reference proteome</keyword>
<feature type="compositionally biased region" description="Basic and acidic residues" evidence="2">
    <location>
        <begin position="121"/>
        <end position="135"/>
    </location>
</feature>
<evidence type="ECO:0000313" key="4">
    <source>
        <dbReference type="Proteomes" id="UP000655044"/>
    </source>
</evidence>
<accession>A0A8J3S5G9</accession>
<reference evidence="3" key="1">
    <citation type="submission" date="2021-01" db="EMBL/GenBank/DDBJ databases">
        <title>Whole genome shotgun sequence of Planobispora rosea NBRC 15558.</title>
        <authorList>
            <person name="Komaki H."/>
            <person name="Tamura T."/>
        </authorList>
    </citation>
    <scope>NUCLEOTIDE SEQUENCE</scope>
    <source>
        <strain evidence="3">NBRC 15558</strain>
    </source>
</reference>
<comment type="similarity">
    <text evidence="1">Belongs to the eIF-2B alpha/beta/delta subunits family.</text>
</comment>
<keyword evidence="3" id="KW-0413">Isomerase</keyword>
<dbReference type="RefSeq" id="WP_189241605.1">
    <property type="nucleotide sequence ID" value="NZ_BMQP01000002.1"/>
</dbReference>